<proteinExistence type="predicted"/>
<keyword evidence="3" id="KW-1185">Reference proteome</keyword>
<feature type="region of interest" description="Disordered" evidence="1">
    <location>
        <begin position="1"/>
        <end position="61"/>
    </location>
</feature>
<evidence type="ECO:0000313" key="2">
    <source>
        <dbReference type="EMBL" id="CCK70081.1"/>
    </source>
</evidence>
<evidence type="ECO:0000256" key="1">
    <source>
        <dbReference type="SAM" id="MobiDB-lite"/>
    </source>
</evidence>
<protein>
    <submittedName>
        <fullName evidence="2">Uncharacterized protein</fullName>
    </submittedName>
</protein>
<reference evidence="3" key="2">
    <citation type="submission" date="2012-08" db="EMBL/GenBank/DDBJ databases">
        <title>Genome sequence of Kazachstania naganishii.</title>
        <authorList>
            <person name="Gordon J.L."/>
            <person name="Armisen D."/>
            <person name="Proux-Wera E."/>
            <person name="OhEigeartaigh S.S."/>
            <person name="Byrne K.P."/>
            <person name="Wolfe K.H."/>
        </authorList>
    </citation>
    <scope>NUCLEOTIDE SEQUENCE [LARGE SCALE GENOMIC DNA]</scope>
    <source>
        <strain evidence="3">ATCC MYA-139 / BCRC 22969 / CBS 8797 / CCRC 22969 / KCTC 17520 / NBRC 10181 / NCYC 3082</strain>
    </source>
</reference>
<accession>J7S734</accession>
<gene>
    <name evidence="2" type="primary">KNAG0D03345</name>
    <name evidence="2" type="ordered locus">KNAG_0D03345</name>
</gene>
<dbReference type="KEGG" id="kng:KNAG_0D03345"/>
<dbReference type="AlphaFoldDB" id="J7S734"/>
<dbReference type="HOGENOM" id="CLU_1796765_0_0_1"/>
<sequence length="144" mass="17557">MSTRRGPPKSSRPAVHFTDVSPPKPFKGHLESFFGVTHRRQAGDKKSQQKPLPMSELDKPWDGDKRLQQVFQFPILEKFAFQHEDDEDEWIDFIRRYRQFVYCPEKHIHDYEWMEKLFLDVIRWKGYESRKQYDHFFKSKEYDA</sequence>
<name>J7S734_HUIN7</name>
<organism evidence="2 3">
    <name type="scientific">Huiozyma naganishii (strain ATCC MYA-139 / BCRC 22969 / CBS 8797 / KCTC 17520 / NBRC 10181 / NCYC 3082 / Yp74L-3)</name>
    <name type="common">Yeast</name>
    <name type="synonym">Kazachstania naganishii</name>
    <dbReference type="NCBI Taxonomy" id="1071383"/>
    <lineage>
        <taxon>Eukaryota</taxon>
        <taxon>Fungi</taxon>
        <taxon>Dikarya</taxon>
        <taxon>Ascomycota</taxon>
        <taxon>Saccharomycotina</taxon>
        <taxon>Saccharomycetes</taxon>
        <taxon>Saccharomycetales</taxon>
        <taxon>Saccharomycetaceae</taxon>
        <taxon>Huiozyma</taxon>
    </lineage>
</organism>
<evidence type="ECO:0000313" key="3">
    <source>
        <dbReference type="Proteomes" id="UP000006310"/>
    </source>
</evidence>
<dbReference type="RefSeq" id="XP_022464327.1">
    <property type="nucleotide sequence ID" value="XM_022607764.1"/>
</dbReference>
<dbReference type="GeneID" id="34525770"/>
<dbReference type="EMBL" id="HE978317">
    <property type="protein sequence ID" value="CCK70081.1"/>
    <property type="molecule type" value="Genomic_DNA"/>
</dbReference>
<reference evidence="2 3" key="1">
    <citation type="journal article" date="2011" name="Proc. Natl. Acad. Sci. U.S.A.">
        <title>Evolutionary erosion of yeast sex chromosomes by mating-type switching accidents.</title>
        <authorList>
            <person name="Gordon J.L."/>
            <person name="Armisen D."/>
            <person name="Proux-Wera E."/>
            <person name="Oheigeartaigh S.S."/>
            <person name="Byrne K.P."/>
            <person name="Wolfe K.H."/>
        </authorList>
    </citation>
    <scope>NUCLEOTIDE SEQUENCE [LARGE SCALE GENOMIC DNA]</scope>
    <source>
        <strain evidence="3">ATCC MYA-139 / BCRC 22969 / CBS 8797 / CCRC 22969 / KCTC 17520 / NBRC 10181 / NCYC 3082</strain>
    </source>
</reference>
<dbReference type="Proteomes" id="UP000006310">
    <property type="component" value="Chromosome 4"/>
</dbReference>